<dbReference type="GO" id="GO:0000160">
    <property type="term" value="P:phosphorelay signal transduction system"/>
    <property type="evidence" value="ECO:0007669"/>
    <property type="project" value="UniProtKB-KW"/>
</dbReference>
<keyword evidence="1" id="KW-0902">Two-component regulatory system</keyword>
<reference evidence="5 6" key="1">
    <citation type="submission" date="2019-11" db="EMBL/GenBank/DDBJ databases">
        <authorList>
            <person name="Holert J."/>
        </authorList>
    </citation>
    <scope>NUCLEOTIDE SEQUENCE [LARGE SCALE GENOMIC DNA]</scope>
    <source>
        <strain evidence="5">BC5_2</strain>
    </source>
</reference>
<evidence type="ECO:0000256" key="2">
    <source>
        <dbReference type="PROSITE-ProRule" id="PRU00110"/>
    </source>
</evidence>
<dbReference type="AlphaFoldDB" id="A0A5S9QKJ5"/>
<protein>
    <recommendedName>
        <fullName evidence="4">HPt domain-containing protein</fullName>
    </recommendedName>
</protein>
<dbReference type="PANTHER" id="PTHR43395">
    <property type="entry name" value="SENSOR HISTIDINE KINASE CHEA"/>
    <property type="match status" value="1"/>
</dbReference>
<organism evidence="5 6">
    <name type="scientific">BD1-7 clade bacterium</name>
    <dbReference type="NCBI Taxonomy" id="2029982"/>
    <lineage>
        <taxon>Bacteria</taxon>
        <taxon>Pseudomonadati</taxon>
        <taxon>Pseudomonadota</taxon>
        <taxon>Gammaproteobacteria</taxon>
        <taxon>Cellvibrionales</taxon>
        <taxon>Spongiibacteraceae</taxon>
        <taxon>BD1-7 clade</taxon>
    </lineage>
</organism>
<dbReference type="Pfam" id="PF01627">
    <property type="entry name" value="Hpt"/>
    <property type="match status" value="1"/>
</dbReference>
<keyword evidence="3" id="KW-0812">Transmembrane</keyword>
<evidence type="ECO:0000256" key="3">
    <source>
        <dbReference type="SAM" id="Phobius"/>
    </source>
</evidence>
<evidence type="ECO:0000313" key="5">
    <source>
        <dbReference type="EMBL" id="CAA0115191.1"/>
    </source>
</evidence>
<evidence type="ECO:0000313" key="6">
    <source>
        <dbReference type="Proteomes" id="UP000434580"/>
    </source>
</evidence>
<proteinExistence type="predicted"/>
<feature type="modified residue" description="Phosphohistidine" evidence="2">
    <location>
        <position position="52"/>
    </location>
</feature>
<dbReference type="SUPFAM" id="SSF47226">
    <property type="entry name" value="Histidine-containing phosphotransfer domain, HPT domain"/>
    <property type="match status" value="1"/>
</dbReference>
<dbReference type="CDD" id="cd00088">
    <property type="entry name" value="HPT"/>
    <property type="match status" value="1"/>
</dbReference>
<dbReference type="OrthoDB" id="9803176at2"/>
<dbReference type="PROSITE" id="PS50894">
    <property type="entry name" value="HPT"/>
    <property type="match status" value="1"/>
</dbReference>
<dbReference type="Proteomes" id="UP000434580">
    <property type="component" value="Unassembled WGS sequence"/>
</dbReference>
<keyword evidence="3" id="KW-1133">Transmembrane helix</keyword>
<dbReference type="GO" id="GO:0004672">
    <property type="term" value="F:protein kinase activity"/>
    <property type="evidence" value="ECO:0007669"/>
    <property type="project" value="UniProtKB-ARBA"/>
</dbReference>
<feature type="domain" description="HPt" evidence="4">
    <location>
        <begin position="5"/>
        <end position="109"/>
    </location>
</feature>
<dbReference type="InterPro" id="IPR036641">
    <property type="entry name" value="HPT_dom_sf"/>
</dbReference>
<evidence type="ECO:0000256" key="1">
    <source>
        <dbReference type="ARBA" id="ARBA00023012"/>
    </source>
</evidence>
<evidence type="ECO:0000259" key="4">
    <source>
        <dbReference type="PROSITE" id="PS50894"/>
    </source>
</evidence>
<dbReference type="EMBL" id="CACSII010000018">
    <property type="protein sequence ID" value="CAA0115191.1"/>
    <property type="molecule type" value="Genomic_DNA"/>
</dbReference>
<dbReference type="SMART" id="SM00073">
    <property type="entry name" value="HPT"/>
    <property type="match status" value="1"/>
</dbReference>
<dbReference type="InterPro" id="IPR051315">
    <property type="entry name" value="Bact_Chemotaxis_CheA"/>
</dbReference>
<accession>A0A5S9QKJ5</accession>
<keyword evidence="3" id="KW-0472">Membrane</keyword>
<keyword evidence="2" id="KW-0597">Phosphoprotein</keyword>
<dbReference type="PANTHER" id="PTHR43395:SF10">
    <property type="entry name" value="CHEMOTAXIS PROTEIN CHEA"/>
    <property type="match status" value="1"/>
</dbReference>
<gene>
    <name evidence="5" type="ORF">DPBNPPHM_01899</name>
</gene>
<dbReference type="InterPro" id="IPR008207">
    <property type="entry name" value="Sig_transdc_His_kin_Hpt_dom"/>
</dbReference>
<dbReference type="Gene3D" id="1.20.120.160">
    <property type="entry name" value="HPT domain"/>
    <property type="match status" value="1"/>
</dbReference>
<sequence>MSNTDDAVTDEIMEIFSEEVAEVLVLMDENLADWKQNPENDKALKEVRRAFHTLKGSGRMVQAFDLGELAWAVESLLNSVIEGSQKPIHAIFELLADVRPVIPKLLNAFENGSSASDVGVPLHDFIQRAEDIPHERGPVYDPQTGQETSDALMDDANDRAVQTAELDLLAVRVNQFDDQLVKLKAQLSGLTGELAIAQKLQQSSPKRQEVEAVKRQADSLGREISDLKYFIKNSTEQTQQQIQDVQQQTQKNVSEKLGDLDKYRDRMMDEMDKRLEKHTREMNVVALKGAFAAFSLSALMIIVLVMG</sequence>
<name>A0A5S9QKJ5_9GAMM</name>
<feature type="transmembrane region" description="Helical" evidence="3">
    <location>
        <begin position="284"/>
        <end position="306"/>
    </location>
</feature>